<organism evidence="2 3">
    <name type="scientific">Triangularia setosa</name>
    <dbReference type="NCBI Taxonomy" id="2587417"/>
    <lineage>
        <taxon>Eukaryota</taxon>
        <taxon>Fungi</taxon>
        <taxon>Dikarya</taxon>
        <taxon>Ascomycota</taxon>
        <taxon>Pezizomycotina</taxon>
        <taxon>Sordariomycetes</taxon>
        <taxon>Sordariomycetidae</taxon>
        <taxon>Sordariales</taxon>
        <taxon>Podosporaceae</taxon>
        <taxon>Triangularia</taxon>
    </lineage>
</organism>
<reference evidence="2" key="1">
    <citation type="journal article" date="2023" name="Mol. Phylogenet. Evol.">
        <title>Genome-scale phylogeny and comparative genomics of the fungal order Sordariales.</title>
        <authorList>
            <person name="Hensen N."/>
            <person name="Bonometti L."/>
            <person name="Westerberg I."/>
            <person name="Brannstrom I.O."/>
            <person name="Guillou S."/>
            <person name="Cros-Aarteil S."/>
            <person name="Calhoun S."/>
            <person name="Haridas S."/>
            <person name="Kuo A."/>
            <person name="Mondo S."/>
            <person name="Pangilinan J."/>
            <person name="Riley R."/>
            <person name="LaButti K."/>
            <person name="Andreopoulos B."/>
            <person name="Lipzen A."/>
            <person name="Chen C."/>
            <person name="Yan M."/>
            <person name="Daum C."/>
            <person name="Ng V."/>
            <person name="Clum A."/>
            <person name="Steindorff A."/>
            <person name="Ohm R.A."/>
            <person name="Martin F."/>
            <person name="Silar P."/>
            <person name="Natvig D.O."/>
            <person name="Lalanne C."/>
            <person name="Gautier V."/>
            <person name="Ament-Velasquez S.L."/>
            <person name="Kruys A."/>
            <person name="Hutchinson M.I."/>
            <person name="Powell A.J."/>
            <person name="Barry K."/>
            <person name="Miller A.N."/>
            <person name="Grigoriev I.V."/>
            <person name="Debuchy R."/>
            <person name="Gladieux P."/>
            <person name="Hiltunen Thoren M."/>
            <person name="Johannesson H."/>
        </authorList>
    </citation>
    <scope>NUCLEOTIDE SEQUENCE</scope>
    <source>
        <strain evidence="2">CBS 892.96</strain>
    </source>
</reference>
<protein>
    <submittedName>
        <fullName evidence="2">Uncharacterized protein</fullName>
    </submittedName>
</protein>
<evidence type="ECO:0000256" key="1">
    <source>
        <dbReference type="SAM" id="MobiDB-lite"/>
    </source>
</evidence>
<name>A0AAN6WDL4_9PEZI</name>
<dbReference type="EMBL" id="MU866111">
    <property type="protein sequence ID" value="KAK4179698.1"/>
    <property type="molecule type" value="Genomic_DNA"/>
</dbReference>
<dbReference type="Proteomes" id="UP001302321">
    <property type="component" value="Unassembled WGS sequence"/>
</dbReference>
<comment type="caution">
    <text evidence="2">The sequence shown here is derived from an EMBL/GenBank/DDBJ whole genome shotgun (WGS) entry which is preliminary data.</text>
</comment>
<evidence type="ECO:0000313" key="3">
    <source>
        <dbReference type="Proteomes" id="UP001302321"/>
    </source>
</evidence>
<gene>
    <name evidence="2" type="ORF">QBC36DRAFT_63189</name>
</gene>
<sequence length="203" mass="22298">MLNSTICALQCQPSLALHLLKPSCSLPRVRTSSIALTMHISNLVVHSSHPASRRFVSSSTAVFCQHHPNEAPSSPQKGAAGKMPQDCRRTGGPAPPQRFWNHTQMKSLMGDPLRLVLRHLVPLQPMTAHREPPTIVHQTTANHHAARAECQSRPLWDMLPSSEGLIVRAPVVSLTTVPYPQIPSSPSRLFVYSPGITTFWVSC</sequence>
<accession>A0AAN6WDL4</accession>
<evidence type="ECO:0000313" key="2">
    <source>
        <dbReference type="EMBL" id="KAK4179698.1"/>
    </source>
</evidence>
<reference evidence="2" key="2">
    <citation type="submission" date="2023-05" db="EMBL/GenBank/DDBJ databases">
        <authorList>
            <consortium name="Lawrence Berkeley National Laboratory"/>
            <person name="Steindorff A."/>
            <person name="Hensen N."/>
            <person name="Bonometti L."/>
            <person name="Westerberg I."/>
            <person name="Brannstrom I.O."/>
            <person name="Guillou S."/>
            <person name="Cros-Aarteil S."/>
            <person name="Calhoun S."/>
            <person name="Haridas S."/>
            <person name="Kuo A."/>
            <person name="Mondo S."/>
            <person name="Pangilinan J."/>
            <person name="Riley R."/>
            <person name="Labutti K."/>
            <person name="Andreopoulos B."/>
            <person name="Lipzen A."/>
            <person name="Chen C."/>
            <person name="Yanf M."/>
            <person name="Daum C."/>
            <person name="Ng V."/>
            <person name="Clum A."/>
            <person name="Ohm R."/>
            <person name="Martin F."/>
            <person name="Silar P."/>
            <person name="Natvig D."/>
            <person name="Lalanne C."/>
            <person name="Gautier V."/>
            <person name="Ament-Velasquez S.L."/>
            <person name="Kruys A."/>
            <person name="Hutchinson M.I."/>
            <person name="Powell A.J."/>
            <person name="Barry K."/>
            <person name="Miller A.N."/>
            <person name="Grigoriev I.V."/>
            <person name="Debuchy R."/>
            <person name="Gladieux P."/>
            <person name="Thoren M.H."/>
            <person name="Johannesson H."/>
        </authorList>
    </citation>
    <scope>NUCLEOTIDE SEQUENCE</scope>
    <source>
        <strain evidence="2">CBS 892.96</strain>
    </source>
</reference>
<feature type="region of interest" description="Disordered" evidence="1">
    <location>
        <begin position="66"/>
        <end position="97"/>
    </location>
</feature>
<keyword evidence="3" id="KW-1185">Reference proteome</keyword>
<proteinExistence type="predicted"/>
<dbReference type="AlphaFoldDB" id="A0AAN6WDL4"/>